<name>A0A0F9KJN2_9ZZZZ</name>
<accession>A0A0F9KJN2</accession>
<sequence length="144" mass="16963">MTLKPYYYPRPSQRPSRFRLNRPKPVKDDEGLTGYLRGLAATDIEERFGRALDVRRKSYVFQIDMPVEGSVDWKSIDFIVDRLWPTDIYGQIGHDTNAEQGKDLIREALLNETFRKQGLQPLTTVWWWELSSQELANEKVRDLF</sequence>
<protein>
    <submittedName>
        <fullName evidence="1">Uncharacterized protein</fullName>
    </submittedName>
</protein>
<dbReference type="EMBL" id="LAZR01013341">
    <property type="protein sequence ID" value="KKM22393.1"/>
    <property type="molecule type" value="Genomic_DNA"/>
</dbReference>
<evidence type="ECO:0000313" key="1">
    <source>
        <dbReference type="EMBL" id="KKM22393.1"/>
    </source>
</evidence>
<comment type="caution">
    <text evidence="1">The sequence shown here is derived from an EMBL/GenBank/DDBJ whole genome shotgun (WGS) entry which is preliminary data.</text>
</comment>
<dbReference type="AlphaFoldDB" id="A0A0F9KJN2"/>
<proteinExistence type="predicted"/>
<reference evidence="1" key="1">
    <citation type="journal article" date="2015" name="Nature">
        <title>Complex archaea that bridge the gap between prokaryotes and eukaryotes.</title>
        <authorList>
            <person name="Spang A."/>
            <person name="Saw J.H."/>
            <person name="Jorgensen S.L."/>
            <person name="Zaremba-Niedzwiedzka K."/>
            <person name="Martijn J."/>
            <person name="Lind A.E."/>
            <person name="van Eijk R."/>
            <person name="Schleper C."/>
            <person name="Guy L."/>
            <person name="Ettema T.J."/>
        </authorList>
    </citation>
    <scope>NUCLEOTIDE SEQUENCE</scope>
</reference>
<gene>
    <name evidence="1" type="ORF">LCGC14_1625800</name>
</gene>
<organism evidence="1">
    <name type="scientific">marine sediment metagenome</name>
    <dbReference type="NCBI Taxonomy" id="412755"/>
    <lineage>
        <taxon>unclassified sequences</taxon>
        <taxon>metagenomes</taxon>
        <taxon>ecological metagenomes</taxon>
    </lineage>
</organism>